<dbReference type="GO" id="GO:0005789">
    <property type="term" value="C:endoplasmic reticulum membrane"/>
    <property type="evidence" value="ECO:0007669"/>
    <property type="project" value="TreeGrafter"/>
</dbReference>
<dbReference type="GO" id="GO:0005886">
    <property type="term" value="C:plasma membrane"/>
    <property type="evidence" value="ECO:0007669"/>
    <property type="project" value="TreeGrafter"/>
</dbReference>
<gene>
    <name evidence="5" type="ORF">PHMEG_00011174</name>
</gene>
<keyword evidence="3" id="KW-0325">Glycoprotein</keyword>
<name>A0A225WDX8_9STRA</name>
<comment type="caution">
    <text evidence="5">The sequence shown here is derived from an EMBL/GenBank/DDBJ whole genome shotgun (WGS) entry which is preliminary data.</text>
</comment>
<dbReference type="OrthoDB" id="121721at2759"/>
<keyword evidence="4" id="KW-0961">Cell wall biogenesis/degradation</keyword>
<protein>
    <recommendedName>
        <fullName evidence="7">Beta-glucan synthesis-associated protein</fullName>
    </recommendedName>
</protein>
<sequence>SSLQIAPGMPDEYRMFSADTSTGDYGGCFYSYGCQTKGANNIDVPTAYYQQKRGHKSWYLGMQYASNNACAQNTSLQQSYNTIVASIKAGITDNSCTLKTCPASYDVHSDLALIDGKGTDHWGINTNGTCFPVMNSYTGAYLCDPDNTNLKCTSPRNSSTPKSSAMSSFNYQMDAISSNWPVHLGAYLDFVTYQLEWVTGKNCYVRWMLDGSPLFEVPATSVIDIPQNSAKSNPVKAMLEEPMVDRRTRRINEYENSDNKWKKLIGKAFCNPSNDCIIDGNQKKL</sequence>
<keyword evidence="2" id="KW-0472">Membrane</keyword>
<dbReference type="EMBL" id="NBNE01001168">
    <property type="protein sequence ID" value="OWZ15227.1"/>
    <property type="molecule type" value="Genomic_DNA"/>
</dbReference>
<evidence type="ECO:0000313" key="6">
    <source>
        <dbReference type="Proteomes" id="UP000198211"/>
    </source>
</evidence>
<dbReference type="GO" id="GO:0015926">
    <property type="term" value="F:glucosidase activity"/>
    <property type="evidence" value="ECO:0007669"/>
    <property type="project" value="TreeGrafter"/>
</dbReference>
<organism evidence="5 6">
    <name type="scientific">Phytophthora megakarya</name>
    <dbReference type="NCBI Taxonomy" id="4795"/>
    <lineage>
        <taxon>Eukaryota</taxon>
        <taxon>Sar</taxon>
        <taxon>Stramenopiles</taxon>
        <taxon>Oomycota</taxon>
        <taxon>Peronosporomycetes</taxon>
        <taxon>Peronosporales</taxon>
        <taxon>Peronosporaceae</taxon>
        <taxon>Phytophthora</taxon>
    </lineage>
</organism>
<evidence type="ECO:0008006" key="7">
    <source>
        <dbReference type="Google" id="ProtNLM"/>
    </source>
</evidence>
<dbReference type="InterPro" id="IPR005629">
    <property type="entry name" value="Skn1/Kre6/Sbg1"/>
</dbReference>
<dbReference type="GO" id="GO:0071555">
    <property type="term" value="P:cell wall organization"/>
    <property type="evidence" value="ECO:0007669"/>
    <property type="project" value="UniProtKB-KW"/>
</dbReference>
<evidence type="ECO:0000313" key="5">
    <source>
        <dbReference type="EMBL" id="OWZ15227.1"/>
    </source>
</evidence>
<proteinExistence type="predicted"/>
<feature type="non-terminal residue" evidence="5">
    <location>
        <position position="1"/>
    </location>
</feature>
<evidence type="ECO:0000256" key="2">
    <source>
        <dbReference type="ARBA" id="ARBA00023136"/>
    </source>
</evidence>
<dbReference type="Proteomes" id="UP000198211">
    <property type="component" value="Unassembled WGS sequence"/>
</dbReference>
<dbReference type="STRING" id="4795.A0A225WDX8"/>
<dbReference type="PANTHER" id="PTHR31361:SF1">
    <property type="entry name" value="BETA-GLUCAN SYNTHESIS-ASSOCIATED PROTEIN KRE6-RELATED"/>
    <property type="match status" value="1"/>
</dbReference>
<accession>A0A225WDX8</accession>
<keyword evidence="6" id="KW-1185">Reference proteome</keyword>
<evidence type="ECO:0000256" key="3">
    <source>
        <dbReference type="ARBA" id="ARBA00023180"/>
    </source>
</evidence>
<evidence type="ECO:0000256" key="4">
    <source>
        <dbReference type="ARBA" id="ARBA00023316"/>
    </source>
</evidence>
<dbReference type="PANTHER" id="PTHR31361">
    <property type="entry name" value="BETA-GLUCAN SYNTHESIS-ASSOCIATED PROTEIN KRE6-RELATED"/>
    <property type="match status" value="1"/>
</dbReference>
<evidence type="ECO:0000256" key="1">
    <source>
        <dbReference type="ARBA" id="ARBA00004370"/>
    </source>
</evidence>
<dbReference type="GO" id="GO:0006078">
    <property type="term" value="P:(1-&gt;6)-beta-D-glucan biosynthetic process"/>
    <property type="evidence" value="ECO:0007669"/>
    <property type="project" value="TreeGrafter"/>
</dbReference>
<comment type="subcellular location">
    <subcellularLocation>
        <location evidence="1">Membrane</location>
    </subcellularLocation>
</comment>
<reference evidence="6" key="1">
    <citation type="submission" date="2017-03" db="EMBL/GenBank/DDBJ databases">
        <title>Phytopthora megakarya and P. palmivora, two closely related causual agents of cacao black pod achieved similar genome size and gene model numbers by different mechanisms.</title>
        <authorList>
            <person name="Ali S."/>
            <person name="Shao J."/>
            <person name="Larry D.J."/>
            <person name="Kronmiller B."/>
            <person name="Shen D."/>
            <person name="Strem M.D."/>
            <person name="Melnick R.L."/>
            <person name="Guiltinan M.J."/>
            <person name="Tyler B.M."/>
            <person name="Meinhardt L.W."/>
            <person name="Bailey B.A."/>
        </authorList>
    </citation>
    <scope>NUCLEOTIDE SEQUENCE [LARGE SCALE GENOMIC DNA]</scope>
    <source>
        <strain evidence="6">zdho120</strain>
    </source>
</reference>
<dbReference type="AlphaFoldDB" id="A0A225WDX8"/>